<dbReference type="PANTHER" id="PTHR33673">
    <property type="entry name" value="SUPPRESSOR SRP40-LIKE PROTEIN"/>
    <property type="match status" value="1"/>
</dbReference>
<dbReference type="Proteomes" id="UP000504603">
    <property type="component" value="Unplaced"/>
</dbReference>
<evidence type="ECO:0000313" key="4">
    <source>
        <dbReference type="RefSeq" id="XP_022133870.1"/>
    </source>
</evidence>
<gene>
    <name evidence="3 4 5" type="primary">LOC111006315</name>
</gene>
<accession>A0A6J1BWD8</accession>
<feature type="compositionally biased region" description="Low complexity" evidence="1">
    <location>
        <begin position="31"/>
        <end position="46"/>
    </location>
</feature>
<dbReference type="GeneID" id="111006315"/>
<feature type="compositionally biased region" description="Polar residues" evidence="1">
    <location>
        <begin position="245"/>
        <end position="277"/>
    </location>
</feature>
<feature type="region of interest" description="Disordered" evidence="1">
    <location>
        <begin position="189"/>
        <end position="291"/>
    </location>
</feature>
<name>A0A6J1BWD8_MOMCH</name>
<dbReference type="RefSeq" id="XP_022133869.1">
    <property type="nucleotide sequence ID" value="XM_022278177.1"/>
</dbReference>
<sequence>MDCVESFKQSKVQLEVTHKETDVIPDRSDSHSSCASDSSQESAVSSIFQTNPPALQPKPDVVESPVATQTAEDSTLDCINRIRSSSRGSSQIRLSGALGNHDPNRIPVSIFSGKPSNPMEWSTASNESLFSIHVGNNSFSRDHFNFFNKSGELMTNPGLTQNPSNQLPPFVEPARVESKKEITAKPCVEPLTSTGPQIPAISVQSATEEVSTPMDDLRGRHSVSNDSMNSSRSFQFPVLGGEGATPTTASSVSTDSCPTQQPVAKQQSLKQQLPEHQSPSTEATSASPTASSGWFSCFSWCRRR</sequence>
<dbReference type="AlphaFoldDB" id="A0A6J1BWD8"/>
<dbReference type="OrthoDB" id="676141at2759"/>
<feature type="compositionally biased region" description="Low complexity" evidence="1">
    <location>
        <begin position="222"/>
        <end position="233"/>
    </location>
</feature>
<reference evidence="3 4" key="1">
    <citation type="submission" date="2025-04" db="UniProtKB">
        <authorList>
            <consortium name="RefSeq"/>
        </authorList>
    </citation>
    <scope>IDENTIFICATION</scope>
    <source>
        <strain evidence="3 4">OHB3-1</strain>
    </source>
</reference>
<keyword evidence="2" id="KW-1185">Reference proteome</keyword>
<feature type="compositionally biased region" description="Polar residues" evidence="1">
    <location>
        <begin position="191"/>
        <end position="210"/>
    </location>
</feature>
<evidence type="ECO:0000256" key="1">
    <source>
        <dbReference type="SAM" id="MobiDB-lite"/>
    </source>
</evidence>
<dbReference type="KEGG" id="mcha:111006315"/>
<proteinExistence type="predicted"/>
<dbReference type="RefSeq" id="XP_022133870.1">
    <property type="nucleotide sequence ID" value="XM_022278178.1"/>
</dbReference>
<dbReference type="PANTHER" id="PTHR33673:SF36">
    <property type="entry name" value="MYB-LIKE PROTEIN Q"/>
    <property type="match status" value="1"/>
</dbReference>
<dbReference type="RefSeq" id="XP_022133871.1">
    <property type="nucleotide sequence ID" value="XM_022278179.1"/>
</dbReference>
<evidence type="ECO:0000313" key="2">
    <source>
        <dbReference type="Proteomes" id="UP000504603"/>
    </source>
</evidence>
<evidence type="ECO:0000313" key="3">
    <source>
        <dbReference type="RefSeq" id="XP_022133869.1"/>
    </source>
</evidence>
<feature type="compositionally biased region" description="Basic and acidic residues" evidence="1">
    <location>
        <begin position="18"/>
        <end position="30"/>
    </location>
</feature>
<protein>
    <submittedName>
        <fullName evidence="3 4">Uncharacterized protein LOC111006315</fullName>
    </submittedName>
</protein>
<organism evidence="2 5">
    <name type="scientific">Momordica charantia</name>
    <name type="common">Bitter gourd</name>
    <name type="synonym">Balsam pear</name>
    <dbReference type="NCBI Taxonomy" id="3673"/>
    <lineage>
        <taxon>Eukaryota</taxon>
        <taxon>Viridiplantae</taxon>
        <taxon>Streptophyta</taxon>
        <taxon>Embryophyta</taxon>
        <taxon>Tracheophyta</taxon>
        <taxon>Spermatophyta</taxon>
        <taxon>Magnoliopsida</taxon>
        <taxon>eudicotyledons</taxon>
        <taxon>Gunneridae</taxon>
        <taxon>Pentapetalae</taxon>
        <taxon>rosids</taxon>
        <taxon>fabids</taxon>
        <taxon>Cucurbitales</taxon>
        <taxon>Cucurbitaceae</taxon>
        <taxon>Momordiceae</taxon>
        <taxon>Momordica</taxon>
    </lineage>
</organism>
<feature type="region of interest" description="Disordered" evidence="1">
    <location>
        <begin position="18"/>
        <end position="60"/>
    </location>
</feature>
<feature type="compositionally biased region" description="Low complexity" evidence="1">
    <location>
        <begin position="278"/>
        <end position="291"/>
    </location>
</feature>
<evidence type="ECO:0000313" key="5">
    <source>
        <dbReference type="RefSeq" id="XP_022133871.1"/>
    </source>
</evidence>